<gene>
    <name evidence="3" type="ORF">KDN34_05765</name>
</gene>
<evidence type="ECO:0000313" key="4">
    <source>
        <dbReference type="Proteomes" id="UP000679575"/>
    </source>
</evidence>
<evidence type="ECO:0000256" key="1">
    <source>
        <dbReference type="SAM" id="Phobius"/>
    </source>
</evidence>
<keyword evidence="4" id="KW-1185">Reference proteome</keyword>
<sequence>MQKVLVSRKSRQRGAIAVMFTIGLFAIIAVVALALDGSDMLLSKGRLQNAVDAAALSAAKSLQGGSTLADARQAAVLILSQNLAYGENHALRSNISLDSPMYTSTQVTANVVVEFSALPDPFVPTLAEGSEYVRVRVEQVSLGNYLAQVMNFNKRVRASAVAGRSTDIVCNNRIVPLLVCAVNDDPDDPDGPYGIKTETLYAMKSSADQNSALGPGNFQLLALSGTGGDEIRKALAGEFSPDTCIEAGDTVPTEPGDKVGPVVQGLNTRFGEWQGGGLNATDHPRDFNVCQGDRVDVDSDGNIIPMPAGQAYYSHAQYLANEDIGNCIDETPPAAAGRRNLPVVIGKCDGLSNGRNDITTLTTGCFFLTQDVEQKGNEAYVIGEFVEECAGAGNASLDPNFVSNTSTIVLYRDPDSPDS</sequence>
<name>A0ABX7YVX0_9GAMM</name>
<organism evidence="3 4">
    <name type="scientific">Shewanella yunxiaonensis</name>
    <dbReference type="NCBI Taxonomy" id="2829809"/>
    <lineage>
        <taxon>Bacteria</taxon>
        <taxon>Pseudomonadati</taxon>
        <taxon>Pseudomonadota</taxon>
        <taxon>Gammaproteobacteria</taxon>
        <taxon>Alteromonadales</taxon>
        <taxon>Shewanellaceae</taxon>
        <taxon>Shewanella</taxon>
    </lineage>
</organism>
<dbReference type="Pfam" id="PF13400">
    <property type="entry name" value="Tad"/>
    <property type="match status" value="1"/>
</dbReference>
<dbReference type="Proteomes" id="UP000679575">
    <property type="component" value="Chromosome"/>
</dbReference>
<reference evidence="3 4" key="1">
    <citation type="submission" date="2021-04" db="EMBL/GenBank/DDBJ databases">
        <title>Novel species identification of genus Shewanella.</title>
        <authorList>
            <person name="Liu G."/>
        </authorList>
    </citation>
    <scope>NUCLEOTIDE SEQUENCE [LARGE SCALE GENOMIC DNA]</scope>
    <source>
        <strain evidence="3 4">FJAT-54481</strain>
    </source>
</reference>
<dbReference type="EMBL" id="CP073587">
    <property type="protein sequence ID" value="QUN06948.1"/>
    <property type="molecule type" value="Genomic_DNA"/>
</dbReference>
<feature type="transmembrane region" description="Helical" evidence="1">
    <location>
        <begin position="15"/>
        <end position="35"/>
    </location>
</feature>
<dbReference type="InterPro" id="IPR028087">
    <property type="entry name" value="Tad_N"/>
</dbReference>
<keyword evidence="1" id="KW-1133">Transmembrane helix</keyword>
<accession>A0ABX7YVX0</accession>
<protein>
    <recommendedName>
        <fullName evidence="2">Putative Flp pilus-assembly TadG-like N-terminal domain-containing protein</fullName>
    </recommendedName>
</protein>
<evidence type="ECO:0000313" key="3">
    <source>
        <dbReference type="EMBL" id="QUN06948.1"/>
    </source>
</evidence>
<evidence type="ECO:0000259" key="2">
    <source>
        <dbReference type="Pfam" id="PF13400"/>
    </source>
</evidence>
<feature type="domain" description="Putative Flp pilus-assembly TadG-like N-terminal" evidence="2">
    <location>
        <begin position="14"/>
        <end position="59"/>
    </location>
</feature>
<keyword evidence="1" id="KW-0472">Membrane</keyword>
<keyword evidence="1" id="KW-0812">Transmembrane</keyword>
<proteinExistence type="predicted"/>
<dbReference type="RefSeq" id="WP_212595953.1">
    <property type="nucleotide sequence ID" value="NZ_CP073587.1"/>
</dbReference>